<sequence length="107" mass="11477">MSNPGFIENFVNASAEGKIAYLEARLNAALDAESVHIDDDSAAHAGHAGASAGSHYTVTIVAVRFAGKPRVARHRLVYDALADELRQGIHALAIKAFTPEEFAEQFE</sequence>
<keyword evidence="3" id="KW-1185">Reference proteome</keyword>
<dbReference type="EMBL" id="AEJF01000229">
    <property type="protein sequence ID" value="KLU21190.1"/>
    <property type="molecule type" value="Genomic_DNA"/>
</dbReference>
<dbReference type="PANTHER" id="PTHR46230">
    <property type="match status" value="1"/>
</dbReference>
<name>A0A0J1CKE2_9BURK</name>
<organism evidence="2 3">
    <name type="scientific">Caballeronia mineralivorans PML1(12)</name>
    <dbReference type="NCBI Taxonomy" id="908627"/>
    <lineage>
        <taxon>Bacteria</taxon>
        <taxon>Pseudomonadati</taxon>
        <taxon>Pseudomonadota</taxon>
        <taxon>Betaproteobacteria</taxon>
        <taxon>Burkholderiales</taxon>
        <taxon>Burkholderiaceae</taxon>
        <taxon>Caballeronia</taxon>
    </lineage>
</organism>
<dbReference type="PANTHER" id="PTHR46230:SF6">
    <property type="entry name" value="PROTEIN BOLA1, CHLOROPLASTIC"/>
    <property type="match status" value="1"/>
</dbReference>
<evidence type="ECO:0000256" key="1">
    <source>
        <dbReference type="RuleBase" id="RU003860"/>
    </source>
</evidence>
<dbReference type="SUPFAM" id="SSF82657">
    <property type="entry name" value="BolA-like"/>
    <property type="match status" value="1"/>
</dbReference>
<comment type="similarity">
    <text evidence="1">Belongs to the BolA/IbaG family.</text>
</comment>
<dbReference type="Proteomes" id="UP000035963">
    <property type="component" value="Unassembled WGS sequence"/>
</dbReference>
<gene>
    <name evidence="2" type="ORF">EOS_37545</name>
</gene>
<reference evidence="2 3" key="1">
    <citation type="journal article" date="2015" name="Genome Announc.">
        <title>Draft Genome Sequence of Burkholderia sp. Strain PML1(12), an Ectomycorrhizosphere-Inhabiting Bacterium with Effective Mineral-Weathering Ability.</title>
        <authorList>
            <person name="Uroz S."/>
            <person name="Oger P."/>
        </authorList>
    </citation>
    <scope>NUCLEOTIDE SEQUENCE [LARGE SCALE GENOMIC DNA]</scope>
    <source>
        <strain evidence="3">PML1(12)</strain>
    </source>
</reference>
<evidence type="ECO:0000313" key="3">
    <source>
        <dbReference type="Proteomes" id="UP000035963"/>
    </source>
</evidence>
<evidence type="ECO:0000313" key="2">
    <source>
        <dbReference type="EMBL" id="KLU21190.1"/>
    </source>
</evidence>
<dbReference type="OrthoDB" id="5296536at2"/>
<dbReference type="InterPro" id="IPR002634">
    <property type="entry name" value="BolA"/>
</dbReference>
<dbReference type="InterPro" id="IPR036065">
    <property type="entry name" value="BolA-like_sf"/>
</dbReference>
<dbReference type="RefSeq" id="WP_047897282.1">
    <property type="nucleotide sequence ID" value="NZ_AEJF01000229.1"/>
</dbReference>
<dbReference type="PATRIC" id="fig|908627.4.peg.8416"/>
<comment type="caution">
    <text evidence="2">The sequence shown here is derived from an EMBL/GenBank/DDBJ whole genome shotgun (WGS) entry which is preliminary data.</text>
</comment>
<dbReference type="Pfam" id="PF01722">
    <property type="entry name" value="BolA"/>
    <property type="match status" value="1"/>
</dbReference>
<dbReference type="AlphaFoldDB" id="A0A0J1CKE2"/>
<dbReference type="GO" id="GO:0016226">
    <property type="term" value="P:iron-sulfur cluster assembly"/>
    <property type="evidence" value="ECO:0007669"/>
    <property type="project" value="TreeGrafter"/>
</dbReference>
<dbReference type="PIRSF" id="PIRSF003113">
    <property type="entry name" value="BolA"/>
    <property type="match status" value="1"/>
</dbReference>
<protein>
    <submittedName>
        <fullName evidence="2">BolA family transcriptional regulator</fullName>
    </submittedName>
</protein>
<accession>A0A0J1CKE2</accession>
<proteinExistence type="inferred from homology"/>
<dbReference type="Gene3D" id="3.30.300.90">
    <property type="entry name" value="BolA-like"/>
    <property type="match status" value="1"/>
</dbReference>